<feature type="transmembrane region" description="Helical" evidence="2">
    <location>
        <begin position="232"/>
        <end position="253"/>
    </location>
</feature>
<dbReference type="GeneID" id="22915364"/>
<feature type="compositionally biased region" description="Basic residues" evidence="1">
    <location>
        <begin position="498"/>
        <end position="516"/>
    </location>
</feature>
<accession>A0A023AZN5</accession>
<feature type="region of interest" description="Disordered" evidence="1">
    <location>
        <begin position="485"/>
        <end position="527"/>
    </location>
</feature>
<dbReference type="VEuPathDB" id="CryptoDB:GNI_155060"/>
<dbReference type="EMBL" id="AFNH02001158">
    <property type="protein sequence ID" value="EZG43969.1"/>
    <property type="molecule type" value="Genomic_DNA"/>
</dbReference>
<reference evidence="3" key="1">
    <citation type="submission" date="2013-12" db="EMBL/GenBank/DDBJ databases">
        <authorList>
            <person name="Omoto C.K."/>
            <person name="Sibley D."/>
            <person name="Venepally P."/>
            <person name="Hadjithomas M."/>
            <person name="Karamycheva S."/>
            <person name="Brunk B."/>
            <person name="Roos D."/>
            <person name="Caler E."/>
            <person name="Lorenzi H."/>
        </authorList>
    </citation>
    <scope>NUCLEOTIDE SEQUENCE</scope>
</reference>
<dbReference type="Proteomes" id="UP000019763">
    <property type="component" value="Unassembled WGS sequence"/>
</dbReference>
<evidence type="ECO:0000256" key="2">
    <source>
        <dbReference type="SAM" id="Phobius"/>
    </source>
</evidence>
<evidence type="ECO:0000313" key="3">
    <source>
        <dbReference type="EMBL" id="EZG43969.1"/>
    </source>
</evidence>
<sequence length="539" mass="58999">MRTFKSEASGVSGGELLSVLIRPDGSQTKLDNCLAQVVTIRTGGGGEVTALVLAPKKAFQVGLGSVGERMSPTETTTMVEGENYDWFEQWDRMMVWRPKEGPPSDDRAEAALLTALRRQLQRRGPRNKPEAVDALCRDVFGEHLRDLRDLHAILDGNGEMQEEMDDVTVAVARPIDPSEMAELSARVPKDWMPVLERSAGGKTAEWTTAGWTGGGNLEAAQARAERKTKRRWCLAMGAAGVGATVIFLGNLLLRPSKLAQMGATEEHPALPGMPAELRDKRALWTVGNPPPVTICSSGLLLCGDQCGDSPAGILPIAFGEPWPVTFPLAWNVARATGKQCRINCNTDQETETALHTRLISHFPLQTSFNATMSHEQHGVEIFKALSNHRCFGRNMSWQKASNDSADCGVCDVAFATCQVVAKKIQKGHDATLVDFEAPMTRITGAFADYPEDVYEVSHCSYDCWNLSPEARQIAEANKVAAADHQKSLMATTTERTTAHKRSRAPKRKRARARKRTTPASRTKSPEFNHILLGSGRVIF</sequence>
<evidence type="ECO:0000313" key="4">
    <source>
        <dbReference type="Proteomes" id="UP000019763"/>
    </source>
</evidence>
<keyword evidence="2" id="KW-1133">Transmembrane helix</keyword>
<keyword evidence="2" id="KW-0472">Membrane</keyword>
<name>A0A023AZN5_GRENI</name>
<proteinExistence type="predicted"/>
<protein>
    <submittedName>
        <fullName evidence="3">Transmembrane protein</fullName>
    </submittedName>
</protein>
<keyword evidence="2 3" id="KW-0812">Transmembrane</keyword>
<dbReference type="AlphaFoldDB" id="A0A023AZN5"/>
<evidence type="ECO:0000256" key="1">
    <source>
        <dbReference type="SAM" id="MobiDB-lite"/>
    </source>
</evidence>
<dbReference type="RefSeq" id="XP_011132871.1">
    <property type="nucleotide sequence ID" value="XM_011134569.1"/>
</dbReference>
<gene>
    <name evidence="3" type="ORF">GNI_155060</name>
</gene>
<keyword evidence="4" id="KW-1185">Reference proteome</keyword>
<organism evidence="3 4">
    <name type="scientific">Gregarina niphandrodes</name>
    <name type="common">Septate eugregarine</name>
    <dbReference type="NCBI Taxonomy" id="110365"/>
    <lineage>
        <taxon>Eukaryota</taxon>
        <taxon>Sar</taxon>
        <taxon>Alveolata</taxon>
        <taxon>Apicomplexa</taxon>
        <taxon>Conoidasida</taxon>
        <taxon>Gregarinasina</taxon>
        <taxon>Eugregarinorida</taxon>
        <taxon>Gregarinidae</taxon>
        <taxon>Gregarina</taxon>
    </lineage>
</organism>
<comment type="caution">
    <text evidence="3">The sequence shown here is derived from an EMBL/GenBank/DDBJ whole genome shotgun (WGS) entry which is preliminary data.</text>
</comment>